<protein>
    <submittedName>
        <fullName evidence="1">Uncharacterized protein</fullName>
    </submittedName>
</protein>
<dbReference type="RefSeq" id="WP_184116579.1">
    <property type="nucleotide sequence ID" value="NZ_JACHNY010000007.1"/>
</dbReference>
<dbReference type="Proteomes" id="UP000574769">
    <property type="component" value="Unassembled WGS sequence"/>
</dbReference>
<evidence type="ECO:0000313" key="2">
    <source>
        <dbReference type="Proteomes" id="UP000574769"/>
    </source>
</evidence>
<proteinExistence type="predicted"/>
<sequence length="214" mass="23261">MGAGRWCIARTSAAQTLRLAQTLADAGVVAWTPRRTVKRAAPGARRRYVTGQRRVMIEVTQPILPGIVFVRGDFLDELVAIAALTFGPHPAFTILQLGPRAATVRDQQLQGLRSAQDDADQAIAAEREAETRAAARLERAERFRTERARLKALKRERKDLPPATRVTVAEMPALDGMEGAVVSSDGTSAIVNFGGAVDWHIEAWRLMPVAAMAA</sequence>
<dbReference type="EMBL" id="JACHNY010000007">
    <property type="protein sequence ID" value="MBB4619134.1"/>
    <property type="molecule type" value="Genomic_DNA"/>
</dbReference>
<accession>A0A7W7ALA1</accession>
<gene>
    <name evidence="1" type="ORF">GGQ96_003284</name>
</gene>
<evidence type="ECO:0000313" key="1">
    <source>
        <dbReference type="EMBL" id="MBB4619134.1"/>
    </source>
</evidence>
<comment type="caution">
    <text evidence="1">The sequence shown here is derived from an EMBL/GenBank/DDBJ whole genome shotgun (WGS) entry which is preliminary data.</text>
</comment>
<dbReference type="AlphaFoldDB" id="A0A7W7ALA1"/>
<organism evidence="1 2">
    <name type="scientific">Sphingomonas abaci</name>
    <dbReference type="NCBI Taxonomy" id="237611"/>
    <lineage>
        <taxon>Bacteria</taxon>
        <taxon>Pseudomonadati</taxon>
        <taxon>Pseudomonadota</taxon>
        <taxon>Alphaproteobacteria</taxon>
        <taxon>Sphingomonadales</taxon>
        <taxon>Sphingomonadaceae</taxon>
        <taxon>Sphingomonas</taxon>
    </lineage>
</organism>
<name>A0A7W7ALA1_9SPHN</name>
<keyword evidence="2" id="KW-1185">Reference proteome</keyword>
<reference evidence="1 2" key="1">
    <citation type="submission" date="2020-08" db="EMBL/GenBank/DDBJ databases">
        <title>Genomic Encyclopedia of Type Strains, Phase IV (KMG-IV): sequencing the most valuable type-strain genomes for metagenomic binning, comparative biology and taxonomic classification.</title>
        <authorList>
            <person name="Goeker M."/>
        </authorList>
    </citation>
    <scope>NUCLEOTIDE SEQUENCE [LARGE SCALE GENOMIC DNA]</scope>
    <source>
        <strain evidence="1 2">DSM 15867</strain>
    </source>
</reference>